<keyword evidence="1" id="KW-1003">Cell membrane</keyword>
<dbReference type="PANTHER" id="PTHR40060">
    <property type="entry name" value="UPF0316 PROTEIN YEBE"/>
    <property type="match status" value="1"/>
</dbReference>
<sequence length="169" mass="17848">MAIEDYRPLLIAGLVVTEVALWQWRMVVAARGHRTGAFALGAVGAVLQITAITQVVSGVSDPLSVTAYAVGVGAGVLLGMLAGDRFSPGAVRMTIVTPEDDVAEALWSRGWPVTVQEGQGATGPLTVLSVAVERRHEARLHRDLAVLAPDASWVTDDLRRRAPVPPVPV</sequence>
<gene>
    <name evidence="7" type="ORF">ABQ292_00875</name>
</gene>
<accession>A0ABV3X8Q2</accession>
<dbReference type="InterPro" id="IPR044035">
    <property type="entry name" value="DUF5698"/>
</dbReference>
<keyword evidence="2 5" id="KW-0812">Transmembrane</keyword>
<dbReference type="Pfam" id="PF18955">
    <property type="entry name" value="DUF5698"/>
    <property type="match status" value="1"/>
</dbReference>
<protein>
    <submittedName>
        <fullName evidence="7">DUF5698 domain-containing protein</fullName>
    </submittedName>
</protein>
<evidence type="ECO:0000256" key="1">
    <source>
        <dbReference type="ARBA" id="ARBA00022475"/>
    </source>
</evidence>
<organism evidence="7 8">
    <name type="scientific">Geodermatophilus maliterrae</name>
    <dbReference type="NCBI Taxonomy" id="3162531"/>
    <lineage>
        <taxon>Bacteria</taxon>
        <taxon>Bacillati</taxon>
        <taxon>Actinomycetota</taxon>
        <taxon>Actinomycetes</taxon>
        <taxon>Geodermatophilales</taxon>
        <taxon>Geodermatophilaceae</taxon>
        <taxon>Geodermatophilus</taxon>
    </lineage>
</organism>
<dbReference type="RefSeq" id="WP_369202272.1">
    <property type="nucleotide sequence ID" value="NZ_JBFNXQ010000002.1"/>
</dbReference>
<evidence type="ECO:0000256" key="3">
    <source>
        <dbReference type="ARBA" id="ARBA00022989"/>
    </source>
</evidence>
<evidence type="ECO:0000256" key="5">
    <source>
        <dbReference type="SAM" id="Phobius"/>
    </source>
</evidence>
<keyword evidence="4 5" id="KW-0472">Membrane</keyword>
<evidence type="ECO:0000256" key="2">
    <source>
        <dbReference type="ARBA" id="ARBA00022692"/>
    </source>
</evidence>
<dbReference type="Proteomes" id="UP001560045">
    <property type="component" value="Unassembled WGS sequence"/>
</dbReference>
<feature type="transmembrane region" description="Helical" evidence="5">
    <location>
        <begin position="36"/>
        <end position="59"/>
    </location>
</feature>
<keyword evidence="3 5" id="KW-1133">Transmembrane helix</keyword>
<keyword evidence="8" id="KW-1185">Reference proteome</keyword>
<dbReference type="PANTHER" id="PTHR40060:SF1">
    <property type="entry name" value="UPF0316 PROTEIN YEBE"/>
    <property type="match status" value="1"/>
</dbReference>
<evidence type="ECO:0000313" key="8">
    <source>
        <dbReference type="Proteomes" id="UP001560045"/>
    </source>
</evidence>
<reference evidence="7 8" key="1">
    <citation type="submission" date="2024-06" db="EMBL/GenBank/DDBJ databases">
        <title>Draft genome sequence of Geodermatophilus badlandi, a novel member of the Geodermatophilaceae isolated from badland sedimentary rocks in the Red desert, Wyoming, USA.</title>
        <authorList>
            <person name="Ben Tekaya S."/>
            <person name="Nouioui I."/>
            <person name="Flores G.M."/>
            <person name="Shaal M.N."/>
            <person name="Bredoire F."/>
            <person name="Basile F."/>
            <person name="Van Diepen L."/>
            <person name="Ward N.L."/>
        </authorList>
    </citation>
    <scope>NUCLEOTIDE SEQUENCE [LARGE SCALE GENOMIC DNA]</scope>
    <source>
        <strain evidence="7 8">WL48A</strain>
    </source>
</reference>
<feature type="transmembrane region" description="Helical" evidence="5">
    <location>
        <begin position="65"/>
        <end position="83"/>
    </location>
</feature>
<feature type="domain" description="DUF5698" evidence="6">
    <location>
        <begin position="25"/>
        <end position="80"/>
    </location>
</feature>
<name>A0ABV3X8Q2_9ACTN</name>
<dbReference type="InterPro" id="IPR022930">
    <property type="entry name" value="UPF0316"/>
</dbReference>
<proteinExistence type="predicted"/>
<dbReference type="EMBL" id="JBFNXQ010000002">
    <property type="protein sequence ID" value="MEX5716917.1"/>
    <property type="molecule type" value="Genomic_DNA"/>
</dbReference>
<evidence type="ECO:0000259" key="6">
    <source>
        <dbReference type="Pfam" id="PF18955"/>
    </source>
</evidence>
<feature type="transmembrane region" description="Helical" evidence="5">
    <location>
        <begin position="6"/>
        <end position="24"/>
    </location>
</feature>
<evidence type="ECO:0000256" key="4">
    <source>
        <dbReference type="ARBA" id="ARBA00023136"/>
    </source>
</evidence>
<comment type="caution">
    <text evidence="7">The sequence shown here is derived from an EMBL/GenBank/DDBJ whole genome shotgun (WGS) entry which is preliminary data.</text>
</comment>
<evidence type="ECO:0000313" key="7">
    <source>
        <dbReference type="EMBL" id="MEX5716917.1"/>
    </source>
</evidence>